<name>A2Q470_MEDTR</name>
<reference evidence="1" key="1">
    <citation type="submission" date="2005-03" db="EMBL/GenBank/DDBJ databases">
        <authorList>
            <person name="Town C.D."/>
        </authorList>
    </citation>
    <scope>NUCLEOTIDE SEQUENCE</scope>
</reference>
<reference evidence="1" key="2">
    <citation type="submission" date="2007-03" db="EMBL/GenBank/DDBJ databases">
        <authorList>
            <consortium name="The International Medicago Genome Annotation Group"/>
        </authorList>
    </citation>
    <scope>NUCLEOTIDE SEQUENCE</scope>
</reference>
<dbReference type="AlphaFoldDB" id="A2Q470"/>
<sequence length="88" mass="9262">MGLHFALAADGYNHLQSAPSYVQVGHTDPAYNSGSQVQPCYVQPRPTQTCYYQANPQPAGYAAVPAAASAPADMATGKTISCIYGEPR</sequence>
<organism evidence="1">
    <name type="scientific">Medicago truncatula</name>
    <name type="common">Barrel medic</name>
    <name type="synonym">Medicago tribuloides</name>
    <dbReference type="NCBI Taxonomy" id="3880"/>
    <lineage>
        <taxon>Eukaryota</taxon>
        <taxon>Viridiplantae</taxon>
        <taxon>Streptophyta</taxon>
        <taxon>Embryophyta</taxon>
        <taxon>Tracheophyta</taxon>
        <taxon>Spermatophyta</taxon>
        <taxon>Magnoliopsida</taxon>
        <taxon>eudicotyledons</taxon>
        <taxon>Gunneridae</taxon>
        <taxon>Pentapetalae</taxon>
        <taxon>rosids</taxon>
        <taxon>fabids</taxon>
        <taxon>Fabales</taxon>
        <taxon>Fabaceae</taxon>
        <taxon>Papilionoideae</taxon>
        <taxon>50 kb inversion clade</taxon>
        <taxon>NPAAA clade</taxon>
        <taxon>Hologalegina</taxon>
        <taxon>IRL clade</taxon>
        <taxon>Trifolieae</taxon>
        <taxon>Medicago</taxon>
    </lineage>
</organism>
<protein>
    <submittedName>
        <fullName evidence="1">Uncharacterized protein</fullName>
    </submittedName>
</protein>
<gene>
    <name evidence="1" type="ORF">MtrDRAFT_AC157373g27v2</name>
</gene>
<dbReference type="EMBL" id="AC157373">
    <property type="protein sequence ID" value="ABN08420.1"/>
    <property type="molecule type" value="Genomic_DNA"/>
</dbReference>
<accession>A2Q470</accession>
<evidence type="ECO:0000313" key="1">
    <source>
        <dbReference type="EMBL" id="ABN08420.1"/>
    </source>
</evidence>
<proteinExistence type="predicted"/>